<dbReference type="Proteomes" id="UP000010472">
    <property type="component" value="Chromosome"/>
</dbReference>
<dbReference type="KEGG" id="cep:Cri9333_2796"/>
<name>K9W1M8_9CYAN</name>
<dbReference type="AlphaFoldDB" id="K9W1M8"/>
<reference evidence="1 2" key="1">
    <citation type="submission" date="2012-06" db="EMBL/GenBank/DDBJ databases">
        <title>Finished chromosome of genome of Crinalium epipsammum PCC 9333.</title>
        <authorList>
            <consortium name="US DOE Joint Genome Institute"/>
            <person name="Gugger M."/>
            <person name="Coursin T."/>
            <person name="Rippka R."/>
            <person name="Tandeau De Marsac N."/>
            <person name="Huntemann M."/>
            <person name="Wei C.-L."/>
            <person name="Han J."/>
            <person name="Detter J.C."/>
            <person name="Han C."/>
            <person name="Tapia R."/>
            <person name="Davenport K."/>
            <person name="Daligault H."/>
            <person name="Erkkila T."/>
            <person name="Gu W."/>
            <person name="Munk A.C.C."/>
            <person name="Teshima H."/>
            <person name="Xu Y."/>
            <person name="Chain P."/>
            <person name="Chen A."/>
            <person name="Krypides N."/>
            <person name="Mavromatis K."/>
            <person name="Markowitz V."/>
            <person name="Szeto E."/>
            <person name="Ivanova N."/>
            <person name="Mikhailova N."/>
            <person name="Ovchinnikova G."/>
            <person name="Pagani I."/>
            <person name="Pati A."/>
            <person name="Goodwin L."/>
            <person name="Peters L."/>
            <person name="Pitluck S."/>
            <person name="Woyke T."/>
            <person name="Kerfeld C."/>
        </authorList>
    </citation>
    <scope>NUCLEOTIDE SEQUENCE [LARGE SCALE GENOMIC DNA]</scope>
    <source>
        <strain evidence="1 2">PCC 9333</strain>
    </source>
</reference>
<gene>
    <name evidence="1" type="ORF">Cri9333_2796</name>
</gene>
<dbReference type="PATRIC" id="fig|1173022.3.peg.3032"/>
<dbReference type="InterPro" id="IPR011990">
    <property type="entry name" value="TPR-like_helical_dom_sf"/>
</dbReference>
<evidence type="ECO:0000313" key="2">
    <source>
        <dbReference type="Proteomes" id="UP000010472"/>
    </source>
</evidence>
<dbReference type="eggNOG" id="COG4783">
    <property type="taxonomic scope" value="Bacteria"/>
</dbReference>
<accession>K9W1M8</accession>
<dbReference type="Pfam" id="PF14559">
    <property type="entry name" value="TPR_19"/>
    <property type="match status" value="1"/>
</dbReference>
<dbReference type="SUPFAM" id="SSF48452">
    <property type="entry name" value="TPR-like"/>
    <property type="match status" value="1"/>
</dbReference>
<keyword evidence="2" id="KW-1185">Reference proteome</keyword>
<dbReference type="RefSeq" id="WP_015203752.1">
    <property type="nucleotide sequence ID" value="NC_019753.1"/>
</dbReference>
<dbReference type="STRING" id="1173022.Cri9333_2796"/>
<protein>
    <submittedName>
        <fullName evidence="1">Uncharacterized protein</fullName>
    </submittedName>
</protein>
<dbReference type="Gene3D" id="1.25.40.10">
    <property type="entry name" value="Tetratricopeptide repeat domain"/>
    <property type="match status" value="1"/>
</dbReference>
<organism evidence="1 2">
    <name type="scientific">Crinalium epipsammum PCC 9333</name>
    <dbReference type="NCBI Taxonomy" id="1173022"/>
    <lineage>
        <taxon>Bacteria</taxon>
        <taxon>Bacillati</taxon>
        <taxon>Cyanobacteriota</taxon>
        <taxon>Cyanophyceae</taxon>
        <taxon>Gomontiellales</taxon>
        <taxon>Gomontiellaceae</taxon>
        <taxon>Crinalium</taxon>
    </lineage>
</organism>
<proteinExistence type="predicted"/>
<dbReference type="EMBL" id="CP003620">
    <property type="protein sequence ID" value="AFZ13642.1"/>
    <property type="molecule type" value="Genomic_DNA"/>
</dbReference>
<dbReference type="OrthoDB" id="478276at2"/>
<sequence>MLEQVAEAFKRKQYQTVSKLLKQLIKQEPQNPWVQFYVGRLYEETGKLESAENVYRQLLKDTTHPKIIPQARQGLQRIADILKQQRQQAIADATATPESAEIGVMILESINPEFKKVAAQKLAGVMEIDPYTARLHLPTRGWRLYKIGRIGELQFLTQQLQPAAIPSFSASLTDIEKINILQVNYFKSNLSQVTVVCKNDQSHLGSITFDWSEVKQRVEGLLPIFEEVVDFDVKRKLQRKTKILDYVQCCDLHLPERGSILRLCDFQYQFQHSISLSQKQADIQAVTKTTTRNKWNNLINFLNHQLPQTSIWSDFTIFGETAVNQTELLGRIKPHIELSRNIDTLWDQAFHLYSGLIFLRSMR</sequence>
<dbReference type="HOGENOM" id="CLU_749331_0_0_3"/>
<evidence type="ECO:0000313" key="1">
    <source>
        <dbReference type="EMBL" id="AFZ13642.1"/>
    </source>
</evidence>